<proteinExistence type="predicted"/>
<dbReference type="EMBL" id="OZ034816">
    <property type="protein sequence ID" value="CAL1379643.1"/>
    <property type="molecule type" value="Genomic_DNA"/>
</dbReference>
<reference evidence="1 2" key="1">
    <citation type="submission" date="2024-04" db="EMBL/GenBank/DDBJ databases">
        <authorList>
            <person name="Fracassetti M."/>
        </authorList>
    </citation>
    <scope>NUCLEOTIDE SEQUENCE [LARGE SCALE GENOMIC DNA]</scope>
</reference>
<gene>
    <name evidence="1" type="ORF">LTRI10_LOCUS21149</name>
</gene>
<name>A0AAV2E1X0_9ROSI</name>
<evidence type="ECO:0000313" key="2">
    <source>
        <dbReference type="Proteomes" id="UP001497516"/>
    </source>
</evidence>
<sequence>MQRYSSPSFRSNSDLLEFALIPPPVGGGICRVLCGTEIAVIIVFLYPYGGDESWVGEMMARPAKKGARAAVNSGNRGSRIVILPHFRRKLRWVANLEMSYSIWGFSDGFEN</sequence>
<evidence type="ECO:0000313" key="1">
    <source>
        <dbReference type="EMBL" id="CAL1379643.1"/>
    </source>
</evidence>
<keyword evidence="2" id="KW-1185">Reference proteome</keyword>
<accession>A0AAV2E1X0</accession>
<protein>
    <submittedName>
        <fullName evidence="1">Uncharacterized protein</fullName>
    </submittedName>
</protein>
<organism evidence="1 2">
    <name type="scientific">Linum trigynum</name>
    <dbReference type="NCBI Taxonomy" id="586398"/>
    <lineage>
        <taxon>Eukaryota</taxon>
        <taxon>Viridiplantae</taxon>
        <taxon>Streptophyta</taxon>
        <taxon>Embryophyta</taxon>
        <taxon>Tracheophyta</taxon>
        <taxon>Spermatophyta</taxon>
        <taxon>Magnoliopsida</taxon>
        <taxon>eudicotyledons</taxon>
        <taxon>Gunneridae</taxon>
        <taxon>Pentapetalae</taxon>
        <taxon>rosids</taxon>
        <taxon>fabids</taxon>
        <taxon>Malpighiales</taxon>
        <taxon>Linaceae</taxon>
        <taxon>Linum</taxon>
    </lineage>
</organism>
<dbReference type="Proteomes" id="UP001497516">
    <property type="component" value="Chromosome 3"/>
</dbReference>
<dbReference type="AlphaFoldDB" id="A0AAV2E1X0"/>